<reference evidence="2" key="2">
    <citation type="submission" date="2020-10" db="EMBL/GenBank/DDBJ databases">
        <authorList>
            <consortium name="NCBI Pathogen Detection Project"/>
        </authorList>
    </citation>
    <scope>NUCLEOTIDE SEQUENCE</scope>
    <source>
        <strain evidence="2">CAVp300</strain>
    </source>
</reference>
<sequence length="36" mass="4365">MLYNCVYRHLTSQHCFSRGHCCYHRIQVRVLLARSL</sequence>
<dbReference type="InterPro" id="IPR000519">
    <property type="entry name" value="P_trefoil_dom"/>
</dbReference>
<dbReference type="Proteomes" id="UP000867740">
    <property type="component" value="Unassembled WGS sequence"/>
</dbReference>
<reference evidence="2" key="1">
    <citation type="journal article" date="2018" name="Genome Biol.">
        <title>SKESA: strategic k-mer extension for scrupulous assemblies.</title>
        <authorList>
            <person name="Souvorov A."/>
            <person name="Agarwala R."/>
            <person name="Lipman D.J."/>
        </authorList>
    </citation>
    <scope>NUCLEOTIDE SEQUENCE</scope>
    <source>
        <strain evidence="2">CAVp300</strain>
    </source>
</reference>
<comment type="caution">
    <text evidence="2">The sequence shown here is derived from an EMBL/GenBank/DDBJ whole genome shotgun (WGS) entry which is preliminary data.</text>
</comment>
<evidence type="ECO:0000313" key="3">
    <source>
        <dbReference type="Proteomes" id="UP000867740"/>
    </source>
</evidence>
<gene>
    <name evidence="2" type="ORF">I8531_002393</name>
</gene>
<dbReference type="Pfam" id="PF00088">
    <property type="entry name" value="Trefoil"/>
    <property type="match status" value="1"/>
</dbReference>
<proteinExistence type="predicted"/>
<dbReference type="AlphaFoldDB" id="A0A9P3T6X7"/>
<evidence type="ECO:0000313" key="2">
    <source>
        <dbReference type="EMBL" id="HAT3582087.1"/>
    </source>
</evidence>
<accession>A0A9P3T6X7</accession>
<evidence type="ECO:0000259" key="1">
    <source>
        <dbReference type="Pfam" id="PF00088"/>
    </source>
</evidence>
<feature type="domain" description="P-type" evidence="1">
    <location>
        <begin position="4"/>
        <end position="27"/>
    </location>
</feature>
<name>A0A9P3T6X7_KLUIN</name>
<organism evidence="2 3">
    <name type="scientific">Kluyvera intermedia</name>
    <name type="common">Enterobacter intermedius</name>
    <dbReference type="NCBI Taxonomy" id="61648"/>
    <lineage>
        <taxon>Bacteria</taxon>
        <taxon>Pseudomonadati</taxon>
        <taxon>Pseudomonadota</taxon>
        <taxon>Gammaproteobacteria</taxon>
        <taxon>Enterobacterales</taxon>
        <taxon>Enterobacteriaceae</taxon>
        <taxon>Kluyvera</taxon>
    </lineage>
</organism>
<protein>
    <recommendedName>
        <fullName evidence="1">P-type domain-containing protein</fullName>
    </recommendedName>
</protein>
<dbReference type="EMBL" id="DACSUM010000016">
    <property type="protein sequence ID" value="HAT3582087.1"/>
    <property type="molecule type" value="Genomic_DNA"/>
</dbReference>